<keyword evidence="2" id="KW-1185">Reference proteome</keyword>
<dbReference type="SUPFAM" id="SSF52266">
    <property type="entry name" value="SGNH hydrolase"/>
    <property type="match status" value="1"/>
</dbReference>
<gene>
    <name evidence="1" type="ORF">BDD43_2848</name>
</gene>
<dbReference type="AlphaFoldDB" id="A0A495J1I1"/>
<sequence>MDISNFLSGVTHNITSQTAPKSILGSTVGNTFTDLANLTKTTIESLSAVTFKTLGGAASDNDSLAASLATKLDILSKATGAQALAGSDDTAYMTPLKTSQIVAFGNANFKGTAVPTDTPVTGSTAVFWIASQAGTYTNFGNVVVNSNSIAVISWNGTAWSISQSQVIQTPITSWSASTYTYGTQVNYNGMDWVALSATTSTDVPGVSTKWTPRLSFYTKAETDAIRPLGYDSSAYAYAVVDSNNNLAFTIDKAGKVGTPKHPDLDTSISTLENYDFAWQNESGYVWGVCDTNLKVAMGIDLAGNLILKGQSLSSTLSTYNSRITAIESNDFAWQPESGYQWGIVDSNLKIPLGINQAGHVLVSGQDLTSLLNSNISAQLAALTSARDISCWGDSLTQGAGGVAYATQLAALLADGRNIYNNGVGGDTSPQIAFRQGGINVLCTITANTINASGATVVTPANANIMQINRTITGSLFRIKGTLARLSDGTYTFTRTLNGSNIATENQVYFIPDGTAQQNNTLIFWAGQNDPRSSSGVTDTLTNTAAMVAFTKAVNKRFLVMSVLGANAGSSGGTGYNYIIQTNQALRDAYPDNFIDVRQLLIRSYDSSQAQDVIDHTNDIVPTSLRSDAVHLNTAGYGIVAQAIKDFLLFKNW</sequence>
<name>A0A495J1I1_9SPHI</name>
<dbReference type="Gene3D" id="3.40.50.1110">
    <property type="entry name" value="SGNH hydrolase"/>
    <property type="match status" value="2"/>
</dbReference>
<dbReference type="Proteomes" id="UP000268007">
    <property type="component" value="Unassembled WGS sequence"/>
</dbReference>
<dbReference type="EMBL" id="RBKU01000001">
    <property type="protein sequence ID" value="RKR82663.1"/>
    <property type="molecule type" value="Genomic_DNA"/>
</dbReference>
<dbReference type="RefSeq" id="WP_121198247.1">
    <property type="nucleotide sequence ID" value="NZ_RBKU01000001.1"/>
</dbReference>
<evidence type="ECO:0000313" key="2">
    <source>
        <dbReference type="Proteomes" id="UP000268007"/>
    </source>
</evidence>
<proteinExistence type="predicted"/>
<protein>
    <submittedName>
        <fullName evidence="1">Uncharacterized protein</fullName>
    </submittedName>
</protein>
<dbReference type="InterPro" id="IPR036514">
    <property type="entry name" value="SGNH_hydro_sf"/>
</dbReference>
<dbReference type="GO" id="GO:0016788">
    <property type="term" value="F:hydrolase activity, acting on ester bonds"/>
    <property type="evidence" value="ECO:0007669"/>
    <property type="project" value="UniProtKB-ARBA"/>
</dbReference>
<accession>A0A495J1I1</accession>
<comment type="caution">
    <text evidence="1">The sequence shown here is derived from an EMBL/GenBank/DDBJ whole genome shotgun (WGS) entry which is preliminary data.</text>
</comment>
<organism evidence="1 2">
    <name type="scientific">Mucilaginibacter gracilis</name>
    <dbReference type="NCBI Taxonomy" id="423350"/>
    <lineage>
        <taxon>Bacteria</taxon>
        <taxon>Pseudomonadati</taxon>
        <taxon>Bacteroidota</taxon>
        <taxon>Sphingobacteriia</taxon>
        <taxon>Sphingobacteriales</taxon>
        <taxon>Sphingobacteriaceae</taxon>
        <taxon>Mucilaginibacter</taxon>
    </lineage>
</organism>
<dbReference type="OrthoDB" id="928470at2"/>
<evidence type="ECO:0000313" key="1">
    <source>
        <dbReference type="EMBL" id="RKR82663.1"/>
    </source>
</evidence>
<reference evidence="1 2" key="1">
    <citation type="submission" date="2018-10" db="EMBL/GenBank/DDBJ databases">
        <title>Genomic Encyclopedia of Archaeal and Bacterial Type Strains, Phase II (KMG-II): from individual species to whole genera.</title>
        <authorList>
            <person name="Goeker M."/>
        </authorList>
    </citation>
    <scope>NUCLEOTIDE SEQUENCE [LARGE SCALE GENOMIC DNA]</scope>
    <source>
        <strain evidence="1 2">DSM 18602</strain>
    </source>
</reference>